<name>A0A6G0VUB8_APHCR</name>
<dbReference type="Proteomes" id="UP000478052">
    <property type="component" value="Unassembled WGS sequence"/>
</dbReference>
<dbReference type="AlphaFoldDB" id="A0A6G0VUB8"/>
<dbReference type="GO" id="GO:0046872">
    <property type="term" value="F:metal ion binding"/>
    <property type="evidence" value="ECO:0007669"/>
    <property type="project" value="UniProtKB-KW"/>
</dbReference>
<dbReference type="InterPro" id="IPR027806">
    <property type="entry name" value="HARBI1_dom"/>
</dbReference>
<keyword evidence="2" id="KW-0479">Metal-binding</keyword>
<keyword evidence="5" id="KW-1185">Reference proteome</keyword>
<dbReference type="OrthoDB" id="8193938at2759"/>
<dbReference type="Pfam" id="PF13359">
    <property type="entry name" value="DDE_Tnp_4"/>
    <property type="match status" value="1"/>
</dbReference>
<evidence type="ECO:0000256" key="2">
    <source>
        <dbReference type="ARBA" id="ARBA00022723"/>
    </source>
</evidence>
<organism evidence="4 5">
    <name type="scientific">Aphis craccivora</name>
    <name type="common">Cowpea aphid</name>
    <dbReference type="NCBI Taxonomy" id="307492"/>
    <lineage>
        <taxon>Eukaryota</taxon>
        <taxon>Metazoa</taxon>
        <taxon>Ecdysozoa</taxon>
        <taxon>Arthropoda</taxon>
        <taxon>Hexapoda</taxon>
        <taxon>Insecta</taxon>
        <taxon>Pterygota</taxon>
        <taxon>Neoptera</taxon>
        <taxon>Paraneoptera</taxon>
        <taxon>Hemiptera</taxon>
        <taxon>Sternorrhyncha</taxon>
        <taxon>Aphidomorpha</taxon>
        <taxon>Aphidoidea</taxon>
        <taxon>Aphididae</taxon>
        <taxon>Aphidini</taxon>
        <taxon>Aphis</taxon>
        <taxon>Aphis</taxon>
    </lineage>
</organism>
<feature type="domain" description="DDE Tnp4" evidence="3">
    <location>
        <begin position="20"/>
        <end position="56"/>
    </location>
</feature>
<comment type="caution">
    <text evidence="4">The sequence shown here is derived from an EMBL/GenBank/DDBJ whole genome shotgun (WGS) entry which is preliminary data.</text>
</comment>
<accession>A0A6G0VUB8</accession>
<evidence type="ECO:0000313" key="4">
    <source>
        <dbReference type="EMBL" id="KAF0708840.1"/>
    </source>
</evidence>
<proteinExistence type="predicted"/>
<evidence type="ECO:0000259" key="3">
    <source>
        <dbReference type="Pfam" id="PF13359"/>
    </source>
</evidence>
<dbReference type="EMBL" id="VUJU01012073">
    <property type="protein sequence ID" value="KAF0708840.1"/>
    <property type="molecule type" value="Genomic_DNA"/>
</dbReference>
<protein>
    <submittedName>
        <fullName evidence="4">Putative nuclease HARBI1</fullName>
    </submittedName>
</protein>
<evidence type="ECO:0000313" key="5">
    <source>
        <dbReference type="Proteomes" id="UP000478052"/>
    </source>
</evidence>
<gene>
    <name evidence="4" type="ORF">FWK35_00035920</name>
</gene>
<reference evidence="4 5" key="1">
    <citation type="submission" date="2019-08" db="EMBL/GenBank/DDBJ databases">
        <title>Whole genome of Aphis craccivora.</title>
        <authorList>
            <person name="Voronova N.V."/>
            <person name="Shulinski R.S."/>
            <person name="Bandarenka Y.V."/>
            <person name="Zhorov D.G."/>
            <person name="Warner D."/>
        </authorList>
    </citation>
    <scope>NUCLEOTIDE SEQUENCE [LARGE SCALE GENOMIC DNA]</scope>
    <source>
        <strain evidence="4">180601</strain>
        <tissue evidence="4">Whole Body</tissue>
    </source>
</reference>
<sequence length="115" mass="13279">MLKNFSIQNKCQPDVSLNVAMGVLKMRFRCLLKDRILHYKPEKASSIVNACVVLHNMCIANNVPMTYELDIEEHDNLGMLGDQEILADNNRNIELTLGRQQRDKVARYLFHRHGV</sequence>
<comment type="cofactor">
    <cofactor evidence="1">
        <name>a divalent metal cation</name>
        <dbReference type="ChEBI" id="CHEBI:60240"/>
    </cofactor>
</comment>
<evidence type="ECO:0000256" key="1">
    <source>
        <dbReference type="ARBA" id="ARBA00001968"/>
    </source>
</evidence>